<dbReference type="EMBL" id="JAUSUG010000012">
    <property type="protein sequence ID" value="MDQ0255705.1"/>
    <property type="molecule type" value="Genomic_DNA"/>
</dbReference>
<feature type="domain" description="PepSY" evidence="2">
    <location>
        <begin position="198"/>
        <end position="253"/>
    </location>
</feature>
<name>A0ABT9ZWV1_9BACI</name>
<feature type="compositionally biased region" description="Polar residues" evidence="1">
    <location>
        <begin position="137"/>
        <end position="155"/>
    </location>
</feature>
<feature type="compositionally biased region" description="Basic and acidic residues" evidence="1">
    <location>
        <begin position="92"/>
        <end position="136"/>
    </location>
</feature>
<sequence>MKNKTWIAVLVSSIIIAAFGLGFSQIFANPENDPLSTQEISEIISERYPGEIDNLELTYEQGAMIYLATVLTDKGSYEIKVDARTGTILEVRSGDGHLAEEETSDGKKETIKESTEEKSSATSDDVKQKASYESESKTSTSAEGHSATINESQEASDSKESTGGKKSKSSSKNSNDSSETSNESSGTSEGSSNSSKYIGIEAAKQVALSKVNGVIIEIELESDDGIVYYEIEMKTDQGEATLEINAITGDVISFSMDSKSKTGINLSIDTSLLIGVVEAKRIAQEQVSGTIKEIELDSSNGRLIYEIEMKTSKGEAEIEIDAYTGKIISIEMDD</sequence>
<evidence type="ECO:0000313" key="4">
    <source>
        <dbReference type="Proteomes" id="UP001230005"/>
    </source>
</evidence>
<protein>
    <submittedName>
        <fullName evidence="3">Membrane protein YkoI</fullName>
    </submittedName>
</protein>
<gene>
    <name evidence="3" type="ORF">J2S74_003087</name>
</gene>
<reference evidence="3 4" key="1">
    <citation type="submission" date="2023-07" db="EMBL/GenBank/DDBJ databases">
        <title>Genomic Encyclopedia of Type Strains, Phase IV (KMG-IV): sequencing the most valuable type-strain genomes for metagenomic binning, comparative biology and taxonomic classification.</title>
        <authorList>
            <person name="Goeker M."/>
        </authorList>
    </citation>
    <scope>NUCLEOTIDE SEQUENCE [LARGE SCALE GENOMIC DNA]</scope>
    <source>
        <strain evidence="3 4">DSM 9768</strain>
    </source>
</reference>
<accession>A0ABT9ZWV1</accession>
<evidence type="ECO:0000259" key="2">
    <source>
        <dbReference type="Pfam" id="PF03413"/>
    </source>
</evidence>
<comment type="caution">
    <text evidence="3">The sequence shown here is derived from an EMBL/GenBank/DDBJ whole genome shotgun (WGS) entry which is preliminary data.</text>
</comment>
<dbReference type="InterPro" id="IPR025711">
    <property type="entry name" value="PepSY"/>
</dbReference>
<feature type="domain" description="PepSY" evidence="2">
    <location>
        <begin position="278"/>
        <end position="331"/>
    </location>
</feature>
<keyword evidence="4" id="KW-1185">Reference proteome</keyword>
<organism evidence="3 4">
    <name type="scientific">Evansella vedderi</name>
    <dbReference type="NCBI Taxonomy" id="38282"/>
    <lineage>
        <taxon>Bacteria</taxon>
        <taxon>Bacillati</taxon>
        <taxon>Bacillota</taxon>
        <taxon>Bacilli</taxon>
        <taxon>Bacillales</taxon>
        <taxon>Bacillaceae</taxon>
        <taxon>Evansella</taxon>
    </lineage>
</organism>
<dbReference type="Proteomes" id="UP001230005">
    <property type="component" value="Unassembled WGS sequence"/>
</dbReference>
<dbReference type="Pfam" id="PF03413">
    <property type="entry name" value="PepSY"/>
    <property type="match status" value="3"/>
</dbReference>
<feature type="region of interest" description="Disordered" evidence="1">
    <location>
        <begin position="92"/>
        <end position="194"/>
    </location>
</feature>
<dbReference type="Gene3D" id="3.10.450.40">
    <property type="match status" value="3"/>
</dbReference>
<feature type="domain" description="PepSY" evidence="2">
    <location>
        <begin position="34"/>
        <end position="91"/>
    </location>
</feature>
<feature type="compositionally biased region" description="Low complexity" evidence="1">
    <location>
        <begin position="170"/>
        <end position="194"/>
    </location>
</feature>
<proteinExistence type="predicted"/>
<evidence type="ECO:0000256" key="1">
    <source>
        <dbReference type="SAM" id="MobiDB-lite"/>
    </source>
</evidence>
<dbReference type="RefSeq" id="WP_307326789.1">
    <property type="nucleotide sequence ID" value="NZ_JAUSUG010000012.1"/>
</dbReference>
<evidence type="ECO:0000313" key="3">
    <source>
        <dbReference type="EMBL" id="MDQ0255705.1"/>
    </source>
</evidence>